<proteinExistence type="predicted"/>
<organism evidence="2 3">
    <name type="scientific">Thermothielavioides terrestris</name>
    <dbReference type="NCBI Taxonomy" id="2587410"/>
    <lineage>
        <taxon>Eukaryota</taxon>
        <taxon>Fungi</taxon>
        <taxon>Dikarya</taxon>
        <taxon>Ascomycota</taxon>
        <taxon>Pezizomycotina</taxon>
        <taxon>Sordariomycetes</taxon>
        <taxon>Sordariomycetidae</taxon>
        <taxon>Sordariales</taxon>
        <taxon>Chaetomiaceae</taxon>
        <taxon>Thermothielavioides</taxon>
    </lineage>
</organism>
<keyword evidence="1" id="KW-1133">Transmembrane helix</keyword>
<dbReference type="Proteomes" id="UP000289323">
    <property type="component" value="Unassembled WGS sequence"/>
</dbReference>
<keyword evidence="1" id="KW-0472">Membrane</keyword>
<keyword evidence="1" id="KW-0812">Transmembrane</keyword>
<gene>
    <name evidence="2" type="ORF">TT172_LOCUS5594</name>
</gene>
<protein>
    <submittedName>
        <fullName evidence="2">Ef3ae08d-3632-41e3-b67d-2e8b74b4fa19</fullName>
    </submittedName>
</protein>
<evidence type="ECO:0000313" key="2">
    <source>
        <dbReference type="EMBL" id="SPQ23175.1"/>
    </source>
</evidence>
<reference evidence="2 3" key="1">
    <citation type="submission" date="2018-04" db="EMBL/GenBank/DDBJ databases">
        <authorList>
            <person name="Huttner S."/>
            <person name="Dainat J."/>
        </authorList>
    </citation>
    <scope>NUCLEOTIDE SEQUENCE [LARGE SCALE GENOMIC DNA]</scope>
</reference>
<accession>A0A3S4AUD1</accession>
<feature type="transmembrane region" description="Helical" evidence="1">
    <location>
        <begin position="27"/>
        <end position="60"/>
    </location>
</feature>
<evidence type="ECO:0000256" key="1">
    <source>
        <dbReference type="SAM" id="Phobius"/>
    </source>
</evidence>
<dbReference type="EMBL" id="OUUZ01000010">
    <property type="protein sequence ID" value="SPQ23175.1"/>
    <property type="molecule type" value="Genomic_DNA"/>
</dbReference>
<dbReference type="AlphaFoldDB" id="A0A3S4AUD1"/>
<evidence type="ECO:0000313" key="3">
    <source>
        <dbReference type="Proteomes" id="UP000289323"/>
    </source>
</evidence>
<name>A0A3S4AUD1_9PEZI</name>
<sequence length="101" mass="11049">MADYASEVASWFTWLSELSIVPSEYQYIIRIISAFFVTLGLVPIVPIALLVIYDVGLWLWRLAAASRRARSLMHAGGTGDFQIAASHGPAPNVSIAVKKTN</sequence>